<comment type="caution">
    <text evidence="2">The sequence shown here is derived from an EMBL/GenBank/DDBJ whole genome shotgun (WGS) entry which is preliminary data.</text>
</comment>
<organism evidence="2 3">
    <name type="scientific">Coprinellus micaceus</name>
    <name type="common">Glistening ink-cap mushroom</name>
    <name type="synonym">Coprinus micaceus</name>
    <dbReference type="NCBI Taxonomy" id="71717"/>
    <lineage>
        <taxon>Eukaryota</taxon>
        <taxon>Fungi</taxon>
        <taxon>Dikarya</taxon>
        <taxon>Basidiomycota</taxon>
        <taxon>Agaricomycotina</taxon>
        <taxon>Agaricomycetes</taxon>
        <taxon>Agaricomycetidae</taxon>
        <taxon>Agaricales</taxon>
        <taxon>Agaricineae</taxon>
        <taxon>Psathyrellaceae</taxon>
        <taxon>Coprinellus</taxon>
    </lineage>
</organism>
<dbReference type="STRING" id="71717.A0A4Y7STI4"/>
<keyword evidence="3" id="KW-1185">Reference proteome</keyword>
<dbReference type="Gene3D" id="1.20.1280.50">
    <property type="match status" value="1"/>
</dbReference>
<feature type="compositionally biased region" description="Acidic residues" evidence="1">
    <location>
        <begin position="585"/>
        <end position="638"/>
    </location>
</feature>
<name>A0A4Y7STI4_COPMI</name>
<feature type="region of interest" description="Disordered" evidence="1">
    <location>
        <begin position="581"/>
        <end position="638"/>
    </location>
</feature>
<proteinExistence type="predicted"/>
<accession>A0A4Y7STI4</accession>
<dbReference type="OrthoDB" id="3156934at2759"/>
<reference evidence="2 3" key="1">
    <citation type="journal article" date="2019" name="Nat. Ecol. Evol.">
        <title>Megaphylogeny resolves global patterns of mushroom evolution.</title>
        <authorList>
            <person name="Varga T."/>
            <person name="Krizsan K."/>
            <person name="Foldi C."/>
            <person name="Dima B."/>
            <person name="Sanchez-Garcia M."/>
            <person name="Sanchez-Ramirez S."/>
            <person name="Szollosi G.J."/>
            <person name="Szarkandi J.G."/>
            <person name="Papp V."/>
            <person name="Albert L."/>
            <person name="Andreopoulos W."/>
            <person name="Angelini C."/>
            <person name="Antonin V."/>
            <person name="Barry K.W."/>
            <person name="Bougher N.L."/>
            <person name="Buchanan P."/>
            <person name="Buyck B."/>
            <person name="Bense V."/>
            <person name="Catcheside P."/>
            <person name="Chovatia M."/>
            <person name="Cooper J."/>
            <person name="Damon W."/>
            <person name="Desjardin D."/>
            <person name="Finy P."/>
            <person name="Geml J."/>
            <person name="Haridas S."/>
            <person name="Hughes K."/>
            <person name="Justo A."/>
            <person name="Karasinski D."/>
            <person name="Kautmanova I."/>
            <person name="Kiss B."/>
            <person name="Kocsube S."/>
            <person name="Kotiranta H."/>
            <person name="LaButti K.M."/>
            <person name="Lechner B.E."/>
            <person name="Liimatainen K."/>
            <person name="Lipzen A."/>
            <person name="Lukacs Z."/>
            <person name="Mihaltcheva S."/>
            <person name="Morgado L.N."/>
            <person name="Niskanen T."/>
            <person name="Noordeloos M.E."/>
            <person name="Ohm R.A."/>
            <person name="Ortiz-Santana B."/>
            <person name="Ovrebo C."/>
            <person name="Racz N."/>
            <person name="Riley R."/>
            <person name="Savchenko A."/>
            <person name="Shiryaev A."/>
            <person name="Soop K."/>
            <person name="Spirin V."/>
            <person name="Szebenyi C."/>
            <person name="Tomsovsky M."/>
            <person name="Tulloss R.E."/>
            <person name="Uehling J."/>
            <person name="Grigoriev I.V."/>
            <person name="Vagvolgyi C."/>
            <person name="Papp T."/>
            <person name="Martin F.M."/>
            <person name="Miettinen O."/>
            <person name="Hibbett D.S."/>
            <person name="Nagy L.G."/>
        </authorList>
    </citation>
    <scope>NUCLEOTIDE SEQUENCE [LARGE SCALE GENOMIC DNA]</scope>
    <source>
        <strain evidence="2 3">FP101781</strain>
    </source>
</reference>
<protein>
    <submittedName>
        <fullName evidence="2">Uncharacterized protein</fullName>
    </submittedName>
</protein>
<dbReference type="EMBL" id="QPFP01000061">
    <property type="protein sequence ID" value="TEB24958.1"/>
    <property type="molecule type" value="Genomic_DNA"/>
</dbReference>
<evidence type="ECO:0000256" key="1">
    <source>
        <dbReference type="SAM" id="MobiDB-lite"/>
    </source>
</evidence>
<sequence length="638" mass="70497">MHTQDDSLAELLALITGHDNIASFADHAIEDPSSCCQRVLSGLQAVVRLANTAPVEERFVSIKHTIIALVDHFNASLPISRLPPEILSEIFLIHRSRVVKYDQEEDLSWIGITHVCRHWRAVGLSCTTLWSSVTFVNCASVEAMLSRSGTSPLSLNFTDQSRLSRYATFVDALPKALSRGHRPQLRSLKLHDIDSRVLRSVILFCAQGVPLLEDLSLHCNDSFVWPPIDVRSLRNVAPTLKFLRLSRCSIPWNSLPLSTLLVKLALVAPSDDNSCRPSSGNFASSMKELSCLEILVLDGYLPSDAYPLSPEPVLTLAQLRTLELTDSAEYVASLLRAVSICDVESLSIGLKNPRLNREAEDIRLVIRQLKGSWNLLNKLRRPSCRLLPASGLIIEQSIGCASCEIMVDLDRTRSRRWAGDGASLTVSLETTNPSLSRLLLSLVNEVDFRELKRISAYGDIENSSWDEDAWSTLFMHANRVTAIHLGGDFTAEAILGMLITGLTNDPLQRLPFLSTIKLSNTDLGKLGWAGITSSSLLAVLSMRRRISALCVEDCLNFGQSQVDQLEWKFPLDVDWDGYTEYTGLGEEESDGDDSETNEEDEQNSEDDSDDSEASGDDDSDASEMDEEAGEGDDSEDDT</sequence>
<dbReference type="Proteomes" id="UP000298030">
    <property type="component" value="Unassembled WGS sequence"/>
</dbReference>
<gene>
    <name evidence="2" type="ORF">FA13DRAFT_1738769</name>
</gene>
<evidence type="ECO:0000313" key="3">
    <source>
        <dbReference type="Proteomes" id="UP000298030"/>
    </source>
</evidence>
<evidence type="ECO:0000313" key="2">
    <source>
        <dbReference type="EMBL" id="TEB24958.1"/>
    </source>
</evidence>
<dbReference type="AlphaFoldDB" id="A0A4Y7STI4"/>